<sequence>GRLLGAAMEIRVIEKEHDLLRLEFPRGEETLLIPLVESLQKEEKVVEARYYLGHPYLERPTLLLRTKGEKPQQILKRVLKDLADLYGDLLTDFEKKADKVKA</sequence>
<dbReference type="EMBL" id="AUZY01002334">
    <property type="protein sequence ID" value="EQD72422.1"/>
    <property type="molecule type" value="Genomic_DNA"/>
</dbReference>
<evidence type="ECO:0000256" key="1">
    <source>
        <dbReference type="ARBA" id="ARBA00022478"/>
    </source>
</evidence>
<feature type="domain" description="DNA-directed RNA polymerase RBP11-like dimerisation" evidence="3">
    <location>
        <begin position="21"/>
        <end position="90"/>
    </location>
</feature>
<dbReference type="InterPro" id="IPR009025">
    <property type="entry name" value="RBP11-like_dimer"/>
</dbReference>
<reference evidence="4" key="2">
    <citation type="journal article" date="2014" name="ISME J.">
        <title>Microbial stratification in low pH oxic and suboxic macroscopic growths along an acid mine drainage.</title>
        <authorList>
            <person name="Mendez-Garcia C."/>
            <person name="Mesa V."/>
            <person name="Sprenger R.R."/>
            <person name="Richter M."/>
            <person name="Diez M.S."/>
            <person name="Solano J."/>
            <person name="Bargiela R."/>
            <person name="Golyshina O.V."/>
            <person name="Manteca A."/>
            <person name="Ramos J.L."/>
            <person name="Gallego J.R."/>
            <person name="Llorente I."/>
            <person name="Martins Dos Santos V.A."/>
            <person name="Jensen O.N."/>
            <person name="Pelaez A.I."/>
            <person name="Sanchez J."/>
            <person name="Ferrer M."/>
        </authorList>
    </citation>
    <scope>NUCLEOTIDE SEQUENCE</scope>
</reference>
<organism evidence="4">
    <name type="scientific">mine drainage metagenome</name>
    <dbReference type="NCBI Taxonomy" id="410659"/>
    <lineage>
        <taxon>unclassified sequences</taxon>
        <taxon>metagenomes</taxon>
        <taxon>ecological metagenomes</taxon>
    </lineage>
</organism>
<keyword evidence="1 4" id="KW-0240">DNA-directed RNA polymerase</keyword>
<evidence type="ECO:0000313" key="4">
    <source>
        <dbReference type="EMBL" id="EQD72422.1"/>
    </source>
</evidence>
<dbReference type="AlphaFoldDB" id="T1BRC6"/>
<reference evidence="4" key="1">
    <citation type="submission" date="2013-08" db="EMBL/GenBank/DDBJ databases">
        <authorList>
            <person name="Mendez C."/>
            <person name="Richter M."/>
            <person name="Ferrer M."/>
            <person name="Sanchez J."/>
        </authorList>
    </citation>
    <scope>NUCLEOTIDE SEQUENCE</scope>
</reference>
<comment type="caution">
    <text evidence="4">The sequence shown here is derived from an EMBL/GenBank/DDBJ whole genome shotgun (WGS) entry which is preliminary data.</text>
</comment>
<evidence type="ECO:0000256" key="2">
    <source>
        <dbReference type="ARBA" id="ARBA00023163"/>
    </source>
</evidence>
<dbReference type="GO" id="GO:0046983">
    <property type="term" value="F:protein dimerization activity"/>
    <property type="evidence" value="ECO:0007669"/>
    <property type="project" value="InterPro"/>
</dbReference>
<evidence type="ECO:0000259" key="3">
    <source>
        <dbReference type="Pfam" id="PF13656"/>
    </source>
</evidence>
<gene>
    <name evidence="4" type="ORF">B1B_03770</name>
</gene>
<protein>
    <submittedName>
        <fullName evidence="4">DNA-directed RNA polymerase subunit L</fullName>
    </submittedName>
</protein>
<dbReference type="Gene3D" id="3.30.1360.10">
    <property type="entry name" value="RNA polymerase, RBP11-like subunit"/>
    <property type="match status" value="1"/>
</dbReference>
<dbReference type="HAMAP" id="MF_00261">
    <property type="entry name" value="RNApol_arch_Rpo11"/>
    <property type="match status" value="1"/>
</dbReference>
<dbReference type="GO" id="GO:0003899">
    <property type="term" value="F:DNA-directed RNA polymerase activity"/>
    <property type="evidence" value="ECO:0007669"/>
    <property type="project" value="InterPro"/>
</dbReference>
<accession>T1BRC6</accession>
<keyword evidence="2" id="KW-0804">Transcription</keyword>
<dbReference type="InterPro" id="IPR036603">
    <property type="entry name" value="RBP11-like"/>
</dbReference>
<dbReference type="Pfam" id="PF13656">
    <property type="entry name" value="RNA_pol_L_2"/>
    <property type="match status" value="1"/>
</dbReference>
<proteinExistence type="inferred from homology"/>
<dbReference type="SUPFAM" id="SSF55257">
    <property type="entry name" value="RBP11-like subunits of RNA polymerase"/>
    <property type="match status" value="1"/>
</dbReference>
<dbReference type="InterPro" id="IPR022905">
    <property type="entry name" value="Rpo11-like"/>
</dbReference>
<feature type="non-terminal residue" evidence="4">
    <location>
        <position position="1"/>
    </location>
</feature>
<dbReference type="GO" id="GO:0006351">
    <property type="term" value="P:DNA-templated transcription"/>
    <property type="evidence" value="ECO:0007669"/>
    <property type="project" value="InterPro"/>
</dbReference>
<name>T1BRC6_9ZZZZ</name>
<dbReference type="GO" id="GO:0000428">
    <property type="term" value="C:DNA-directed RNA polymerase complex"/>
    <property type="evidence" value="ECO:0007669"/>
    <property type="project" value="UniProtKB-KW"/>
</dbReference>